<name>A0A7T8HM30_CALRO</name>
<dbReference type="AlphaFoldDB" id="A0A7T8HM30"/>
<accession>A0A7T8HM30</accession>
<evidence type="ECO:0000313" key="1">
    <source>
        <dbReference type="EMBL" id="QQP52291.1"/>
    </source>
</evidence>
<proteinExistence type="predicted"/>
<evidence type="ECO:0000313" key="2">
    <source>
        <dbReference type="Proteomes" id="UP000595437"/>
    </source>
</evidence>
<keyword evidence="2" id="KW-1185">Reference proteome</keyword>
<protein>
    <submittedName>
        <fullName evidence="1">Uncharacterized protein</fullName>
    </submittedName>
</protein>
<organism evidence="1 2">
    <name type="scientific">Caligus rogercresseyi</name>
    <name type="common">Sea louse</name>
    <dbReference type="NCBI Taxonomy" id="217165"/>
    <lineage>
        <taxon>Eukaryota</taxon>
        <taxon>Metazoa</taxon>
        <taxon>Ecdysozoa</taxon>
        <taxon>Arthropoda</taxon>
        <taxon>Crustacea</taxon>
        <taxon>Multicrustacea</taxon>
        <taxon>Hexanauplia</taxon>
        <taxon>Copepoda</taxon>
        <taxon>Siphonostomatoida</taxon>
        <taxon>Caligidae</taxon>
        <taxon>Caligus</taxon>
    </lineage>
</organism>
<dbReference type="Proteomes" id="UP000595437">
    <property type="component" value="Chromosome 3"/>
</dbReference>
<reference evidence="2" key="1">
    <citation type="submission" date="2021-01" db="EMBL/GenBank/DDBJ databases">
        <title>Caligus Genome Assembly.</title>
        <authorList>
            <person name="Gallardo-Escarate C."/>
        </authorList>
    </citation>
    <scope>NUCLEOTIDE SEQUENCE [LARGE SCALE GENOMIC DNA]</scope>
</reference>
<gene>
    <name evidence="1" type="ORF">FKW44_004402</name>
</gene>
<dbReference type="EMBL" id="CP045892">
    <property type="protein sequence ID" value="QQP52291.1"/>
    <property type="molecule type" value="Genomic_DNA"/>
</dbReference>
<sequence length="75" mass="8350">MASKALFSKCEWCDVPILHRGDLEAHQGNCPKRVTLGEVETKGASMDGPLRRLLLESSKDCLGCQRHADLLREPM</sequence>